<comment type="caution">
    <text evidence="2">The sequence shown here is derived from an EMBL/GenBank/DDBJ whole genome shotgun (WGS) entry which is preliminary data.</text>
</comment>
<protein>
    <submittedName>
        <fullName evidence="2">Uncharacterized protein</fullName>
    </submittedName>
</protein>
<sequence>MTGRQNNPPEKRHGSEMQFMVQSLGARLPQTQGAVILGVSVNRSRWSISAAPSAQRPGNLTSLASMLLSGASARR</sequence>
<dbReference type="AlphaFoldDB" id="A0AAE8TXR1"/>
<name>A0AAE8TXR1_9HYPH</name>
<gene>
    <name evidence="2" type="ORF">ELG94_08410</name>
    <name evidence="1" type="ORF">ELH40_12325</name>
</gene>
<proteinExistence type="predicted"/>
<organism evidence="2 3">
    <name type="scientific">Rhizobium ruizarguesonis</name>
    <dbReference type="NCBI Taxonomy" id="2081791"/>
    <lineage>
        <taxon>Bacteria</taxon>
        <taxon>Pseudomonadati</taxon>
        <taxon>Pseudomonadota</taxon>
        <taxon>Alphaproteobacteria</taxon>
        <taxon>Hyphomicrobiales</taxon>
        <taxon>Rhizobiaceae</taxon>
        <taxon>Rhizobium/Agrobacterium group</taxon>
        <taxon>Rhizobium</taxon>
    </lineage>
</organism>
<reference evidence="3 4" key="1">
    <citation type="submission" date="2019-02" db="EMBL/GenBank/DDBJ databases">
        <title>The genomic architecture of introgression among sibling species of bacteria.</title>
        <authorList>
            <person name="Cavassim M.I.A."/>
            <person name="Moeskjaer S."/>
            <person name="Moslemi C."/>
            <person name="Fields B."/>
            <person name="Bachmann A."/>
            <person name="Vilhjalmsson B."/>
            <person name="Schierup M.H."/>
            <person name="Young J.P.W."/>
            <person name="Andersen S.U."/>
        </authorList>
    </citation>
    <scope>NUCLEOTIDE SEQUENCE [LARGE SCALE GENOMIC DNA]</scope>
    <source>
        <strain evidence="2 3">SM42</strain>
        <strain evidence="1 4">SM92</strain>
    </source>
</reference>
<evidence type="ECO:0000313" key="2">
    <source>
        <dbReference type="EMBL" id="TBF18385.1"/>
    </source>
</evidence>
<evidence type="ECO:0000313" key="1">
    <source>
        <dbReference type="EMBL" id="TBC18020.1"/>
    </source>
</evidence>
<dbReference type="EMBL" id="SIKX01000001">
    <property type="protein sequence ID" value="TBF18385.1"/>
    <property type="molecule type" value="Genomic_DNA"/>
</dbReference>
<evidence type="ECO:0000313" key="3">
    <source>
        <dbReference type="Proteomes" id="UP000291892"/>
    </source>
</evidence>
<accession>A0AAE8TXR1</accession>
<dbReference type="Proteomes" id="UP000294215">
    <property type="component" value="Unassembled WGS sequence"/>
</dbReference>
<dbReference type="Proteomes" id="UP000291892">
    <property type="component" value="Unassembled WGS sequence"/>
</dbReference>
<dbReference type="EMBL" id="SIMR01000001">
    <property type="protein sequence ID" value="TBC18020.1"/>
    <property type="molecule type" value="Genomic_DNA"/>
</dbReference>
<evidence type="ECO:0000313" key="4">
    <source>
        <dbReference type="Proteomes" id="UP000294215"/>
    </source>
</evidence>